<protein>
    <submittedName>
        <fullName evidence="1">Uncharacterized protein</fullName>
    </submittedName>
</protein>
<proteinExistence type="predicted"/>
<dbReference type="AlphaFoldDB" id="B0P726"/>
<dbReference type="InterPro" id="IPR018755">
    <property type="entry name" value="Phage_Mu_Gp48"/>
</dbReference>
<dbReference type="HOGENOM" id="CLU_1358107_0_0_9"/>
<name>B0P726_9FIRM</name>
<evidence type="ECO:0000313" key="2">
    <source>
        <dbReference type="Proteomes" id="UP000003803"/>
    </source>
</evidence>
<comment type="caution">
    <text evidence="1">The sequence shown here is derived from an EMBL/GenBank/DDBJ whole genome shotgun (WGS) entry which is preliminary data.</text>
</comment>
<dbReference type="eggNOG" id="COG3778">
    <property type="taxonomic scope" value="Bacteria"/>
</dbReference>
<accession>B0P726</accession>
<keyword evidence="2" id="KW-1185">Reference proteome</keyword>
<reference evidence="1" key="2">
    <citation type="submission" date="2013-09" db="EMBL/GenBank/DDBJ databases">
        <title>Draft genome sequence of Anaerotruncus colihominis(DSM 17241).</title>
        <authorList>
            <person name="Sudarsanam P."/>
            <person name="Ley R."/>
            <person name="Guruge J."/>
            <person name="Turnbaugh P.J."/>
            <person name="Mahowald M."/>
            <person name="Liep D."/>
            <person name="Gordon J."/>
        </authorList>
    </citation>
    <scope>NUCLEOTIDE SEQUENCE</scope>
    <source>
        <strain evidence="1">DSM 17241</strain>
    </source>
</reference>
<dbReference type="Pfam" id="PF10076">
    <property type="entry name" value="Phage_Mu_Gp48"/>
    <property type="match status" value="1"/>
</dbReference>
<organism evidence="1 2">
    <name type="scientific">Anaerotruncus colihominis DSM 17241</name>
    <dbReference type="NCBI Taxonomy" id="445972"/>
    <lineage>
        <taxon>Bacteria</taxon>
        <taxon>Bacillati</taxon>
        <taxon>Bacillota</taxon>
        <taxon>Clostridia</taxon>
        <taxon>Eubacteriales</taxon>
        <taxon>Oscillospiraceae</taxon>
        <taxon>Anaerotruncus</taxon>
    </lineage>
</organism>
<dbReference type="EMBL" id="ABGD02000005">
    <property type="protein sequence ID" value="EDS13001.1"/>
    <property type="molecule type" value="Genomic_DNA"/>
</dbReference>
<evidence type="ECO:0000313" key="1">
    <source>
        <dbReference type="EMBL" id="EDS13001.1"/>
    </source>
</evidence>
<dbReference type="Proteomes" id="UP000003803">
    <property type="component" value="Unassembled WGS sequence"/>
</dbReference>
<dbReference type="RefSeq" id="WP_006873963.1">
    <property type="nucleotide sequence ID" value="NZ_DS544175.1"/>
</dbReference>
<sequence>MLNTINLLSALTLNMSQAAELLQAEQPVLDDVSAHVKQTIAELSISTCRVTVSRYEAIFGLNPSGSLAERIAALIIQLNSRPPATKKYLEELLTAVTGCRCRIEEYYSQYRFRVYIKSVEVIPDMEKTAAFVRLLKPAHLSAALRLQRQTQGRLILPCRAMIGRAIKVRPYQPQNISLAAGLHTAFFTRIGRRIQIQPKGD</sequence>
<gene>
    <name evidence="1" type="ORF">ANACOL_00554</name>
</gene>
<reference evidence="1" key="1">
    <citation type="submission" date="2007-11" db="EMBL/GenBank/DDBJ databases">
        <authorList>
            <person name="Fulton L."/>
            <person name="Clifton S."/>
            <person name="Fulton B."/>
            <person name="Xu J."/>
            <person name="Minx P."/>
            <person name="Pepin K.H."/>
            <person name="Johnson M."/>
            <person name="Thiruvilangam P."/>
            <person name="Bhonagiri V."/>
            <person name="Nash W.E."/>
            <person name="Mardis E.R."/>
            <person name="Wilson R.K."/>
        </authorList>
    </citation>
    <scope>NUCLEOTIDE SEQUENCE [LARGE SCALE GENOMIC DNA]</scope>
    <source>
        <strain evidence="1">DSM 17241</strain>
    </source>
</reference>